<dbReference type="GO" id="GO:0008777">
    <property type="term" value="F:acetylornithine deacetylase activity"/>
    <property type="evidence" value="ECO:0007669"/>
    <property type="project" value="TreeGrafter"/>
</dbReference>
<protein>
    <recommendedName>
        <fullName evidence="5 15">Succinyl-diaminopimelate desuccinylase</fullName>
        <shortName evidence="15">SDAP desuccinylase</shortName>
        <ecNumber evidence="4 15">3.5.1.18</ecNumber>
    </recommendedName>
    <alternativeName>
        <fullName evidence="13 15">N-succinyl-LL-2,6-diaminoheptanedioate amidohydrolase</fullName>
    </alternativeName>
</protein>
<evidence type="ECO:0000256" key="15">
    <source>
        <dbReference type="HAMAP-Rule" id="MF_01690"/>
    </source>
</evidence>
<proteinExistence type="inferred from homology"/>
<dbReference type="InterPro" id="IPR005941">
    <property type="entry name" value="DapE_proteobac"/>
</dbReference>
<evidence type="ECO:0000256" key="12">
    <source>
        <dbReference type="ARBA" id="ARBA00023285"/>
    </source>
</evidence>
<evidence type="ECO:0000256" key="11">
    <source>
        <dbReference type="ARBA" id="ARBA00023154"/>
    </source>
</evidence>
<sequence>MKNETLELAKALIARKSVTPADEGCQQLLIDRLTPLGFKPEVFACGDVTNLWIRRGTAKPLVVLAGHTDVVPPGPLEKWHSDPFVPTVREGKLYGRGTADMKASIAAFVVACERFVAAHPSHPGSVALLITSDEEGVAVDGTVRVVEALKARGETLDYCIVGEPSSTQVFGDTIRRGRRGTLTGRLVVHGVQGHVAYPHNVKNPVHLAAPAIAEMAATEWDRGNEFFPPTSFQVSNIHAGTGAQNITPGHMQVDFNFRFSTESTPDSLKARVQQVLERHGLEFDLAWTLGGKPFLTERGRLIDVLAGVVKQVSGVTPKVDCAGGTSDGRFIFDICPQVAEFGPVNRSIHKVNEAVALDELEPLTEVYRLALEGLLIAK</sequence>
<feature type="binding site" evidence="15">
    <location>
        <position position="100"/>
    </location>
    <ligand>
        <name>Zn(2+)</name>
        <dbReference type="ChEBI" id="CHEBI:29105"/>
        <label>1</label>
    </ligand>
</feature>
<dbReference type="FunCoup" id="A0A6M4H640">
    <property type="interactions" value="447"/>
</dbReference>
<keyword evidence="10 15" id="KW-0220">Diaminopimelate biosynthesis</keyword>
<evidence type="ECO:0000256" key="13">
    <source>
        <dbReference type="ARBA" id="ARBA00031891"/>
    </source>
</evidence>
<dbReference type="NCBIfam" id="TIGR01246">
    <property type="entry name" value="dapE_proteo"/>
    <property type="match status" value="1"/>
</dbReference>
<dbReference type="GO" id="GO:0019877">
    <property type="term" value="P:diaminopimelate biosynthetic process"/>
    <property type="evidence" value="ECO:0007669"/>
    <property type="project" value="UniProtKB-UniRule"/>
</dbReference>
<gene>
    <name evidence="17" type="primary">dapE_1</name>
    <name evidence="15" type="synonym">dapE</name>
    <name evidence="17" type="ORF">DSM104440_00916</name>
</gene>
<feature type="active site" evidence="15">
    <location>
        <position position="69"/>
    </location>
</feature>
<evidence type="ECO:0000256" key="10">
    <source>
        <dbReference type="ARBA" id="ARBA00022915"/>
    </source>
</evidence>
<evidence type="ECO:0000256" key="14">
    <source>
        <dbReference type="ARBA" id="ARBA00051301"/>
    </source>
</evidence>
<dbReference type="Pfam" id="PF07687">
    <property type="entry name" value="M20_dimer"/>
    <property type="match status" value="1"/>
</dbReference>
<organism evidence="17 18">
    <name type="scientific">Usitatibacter palustris</name>
    <dbReference type="NCBI Taxonomy" id="2732487"/>
    <lineage>
        <taxon>Bacteria</taxon>
        <taxon>Pseudomonadati</taxon>
        <taxon>Pseudomonadota</taxon>
        <taxon>Betaproteobacteria</taxon>
        <taxon>Nitrosomonadales</taxon>
        <taxon>Usitatibacteraceae</taxon>
        <taxon>Usitatibacter</taxon>
    </lineage>
</organism>
<dbReference type="CDD" id="cd03891">
    <property type="entry name" value="M20_DapE_proteobac"/>
    <property type="match status" value="1"/>
</dbReference>
<comment type="cofactor">
    <cofactor evidence="15">
        <name>Zn(2+)</name>
        <dbReference type="ChEBI" id="CHEBI:29105"/>
    </cofactor>
    <cofactor evidence="15">
        <name>Co(2+)</name>
        <dbReference type="ChEBI" id="CHEBI:48828"/>
    </cofactor>
    <text evidence="15">Binds 2 Zn(2+) or Co(2+) ions per subunit.</text>
</comment>
<dbReference type="InParanoid" id="A0A6M4H640"/>
<reference evidence="17 18" key="1">
    <citation type="submission" date="2020-04" db="EMBL/GenBank/DDBJ databases">
        <title>Usitatibacter rugosus gen. nov., sp. nov. and Usitatibacter palustris sp. nov., novel members of Usitatibacteraceae fam. nov. within the order Nitrosomonadales isolated from soil.</title>
        <authorList>
            <person name="Huber K.J."/>
            <person name="Neumann-Schaal M."/>
            <person name="Geppert A."/>
            <person name="Luckner M."/>
            <person name="Wanner G."/>
            <person name="Overmann J."/>
        </authorList>
    </citation>
    <scope>NUCLEOTIDE SEQUENCE [LARGE SCALE GENOMIC DNA]</scope>
    <source>
        <strain evidence="17 18">Swamp67</strain>
    </source>
</reference>
<evidence type="ECO:0000256" key="5">
    <source>
        <dbReference type="ARBA" id="ARBA00022391"/>
    </source>
</evidence>
<dbReference type="HAMAP" id="MF_01690">
    <property type="entry name" value="DapE"/>
    <property type="match status" value="1"/>
</dbReference>
<dbReference type="Pfam" id="PF01546">
    <property type="entry name" value="Peptidase_M20"/>
    <property type="match status" value="1"/>
</dbReference>
<feature type="domain" description="Peptidase M20 dimerisation" evidence="16">
    <location>
        <begin position="177"/>
        <end position="282"/>
    </location>
</feature>
<dbReference type="GO" id="GO:0009014">
    <property type="term" value="F:succinyl-diaminopimelate desuccinylase activity"/>
    <property type="evidence" value="ECO:0007669"/>
    <property type="project" value="UniProtKB-UniRule"/>
</dbReference>
<dbReference type="SUPFAM" id="SSF53187">
    <property type="entry name" value="Zn-dependent exopeptidases"/>
    <property type="match status" value="1"/>
</dbReference>
<evidence type="ECO:0000256" key="1">
    <source>
        <dbReference type="ARBA" id="ARBA00005130"/>
    </source>
</evidence>
<evidence type="ECO:0000256" key="7">
    <source>
        <dbReference type="ARBA" id="ARBA00022723"/>
    </source>
</evidence>
<dbReference type="InterPro" id="IPR002933">
    <property type="entry name" value="Peptidase_M20"/>
</dbReference>
<dbReference type="SUPFAM" id="SSF55031">
    <property type="entry name" value="Bacterial exopeptidase dimerisation domain"/>
    <property type="match status" value="1"/>
</dbReference>
<dbReference type="Proteomes" id="UP000503096">
    <property type="component" value="Chromosome"/>
</dbReference>
<dbReference type="UniPathway" id="UPA00034">
    <property type="reaction ID" value="UER00021"/>
</dbReference>
<keyword evidence="8 15" id="KW-0378">Hydrolase</keyword>
<evidence type="ECO:0000256" key="6">
    <source>
        <dbReference type="ARBA" id="ARBA00022605"/>
    </source>
</evidence>
<accession>A0A6M4H640</accession>
<dbReference type="InterPro" id="IPR050072">
    <property type="entry name" value="Peptidase_M20A"/>
</dbReference>
<evidence type="ECO:0000256" key="2">
    <source>
        <dbReference type="ARBA" id="ARBA00006746"/>
    </source>
</evidence>
<comment type="pathway">
    <text evidence="1 15">Amino-acid biosynthesis; L-lysine biosynthesis via DAP pathway; LL-2,6-diaminopimelate from (S)-tetrahydrodipicolinate (succinylase route): step 3/3.</text>
</comment>
<dbReference type="PANTHER" id="PTHR43808">
    <property type="entry name" value="ACETYLORNITHINE DEACETYLASE"/>
    <property type="match status" value="1"/>
</dbReference>
<evidence type="ECO:0000256" key="9">
    <source>
        <dbReference type="ARBA" id="ARBA00022833"/>
    </source>
</evidence>
<dbReference type="FunFam" id="3.40.630.10:FF:000005">
    <property type="entry name" value="Succinyl-diaminopimelate desuccinylase"/>
    <property type="match status" value="1"/>
</dbReference>
<dbReference type="KEGG" id="upl:DSM104440_00916"/>
<dbReference type="EC" id="3.5.1.18" evidence="4 15"/>
<comment type="similarity">
    <text evidence="2 15">Belongs to the peptidase M20A family. DapE subfamily.</text>
</comment>
<keyword evidence="12 15" id="KW-0170">Cobalt</keyword>
<evidence type="ECO:0000313" key="17">
    <source>
        <dbReference type="EMBL" id="QJR14123.1"/>
    </source>
</evidence>
<evidence type="ECO:0000256" key="3">
    <source>
        <dbReference type="ARBA" id="ARBA00011738"/>
    </source>
</evidence>
<dbReference type="InterPro" id="IPR036264">
    <property type="entry name" value="Bact_exopeptidase_dim_dom"/>
</dbReference>
<evidence type="ECO:0000259" key="16">
    <source>
        <dbReference type="Pfam" id="PF07687"/>
    </source>
</evidence>
<keyword evidence="9 15" id="KW-0862">Zinc</keyword>
<dbReference type="PANTHER" id="PTHR43808:SF31">
    <property type="entry name" value="N-ACETYL-L-CITRULLINE DEACETYLASE"/>
    <property type="match status" value="1"/>
</dbReference>
<dbReference type="NCBIfam" id="NF009557">
    <property type="entry name" value="PRK13009.1"/>
    <property type="match status" value="1"/>
</dbReference>
<dbReference type="RefSeq" id="WP_171160909.1">
    <property type="nucleotide sequence ID" value="NZ_CP053073.1"/>
</dbReference>
<feature type="binding site" evidence="15">
    <location>
        <position position="349"/>
    </location>
    <ligand>
        <name>Zn(2+)</name>
        <dbReference type="ChEBI" id="CHEBI:29105"/>
        <label>2</label>
    </ligand>
</feature>
<dbReference type="GO" id="GO:0008270">
    <property type="term" value="F:zinc ion binding"/>
    <property type="evidence" value="ECO:0007669"/>
    <property type="project" value="UniProtKB-UniRule"/>
</dbReference>
<name>A0A6M4H640_9PROT</name>
<dbReference type="AlphaFoldDB" id="A0A6M4H640"/>
<keyword evidence="7 15" id="KW-0479">Metal-binding</keyword>
<dbReference type="InterPro" id="IPR011650">
    <property type="entry name" value="Peptidase_M20_dimer"/>
</dbReference>
<feature type="active site" description="Proton acceptor" evidence="15">
    <location>
        <position position="134"/>
    </location>
</feature>
<feature type="binding site" evidence="15">
    <location>
        <position position="67"/>
    </location>
    <ligand>
        <name>Zn(2+)</name>
        <dbReference type="ChEBI" id="CHEBI:29105"/>
        <label>1</label>
    </ligand>
</feature>
<keyword evidence="6 15" id="KW-0028">Amino-acid biosynthesis</keyword>
<comment type="catalytic activity">
    <reaction evidence="14 15">
        <text>N-succinyl-(2S,6S)-2,6-diaminopimelate + H2O = (2S,6S)-2,6-diaminopimelate + succinate</text>
        <dbReference type="Rhea" id="RHEA:22608"/>
        <dbReference type="ChEBI" id="CHEBI:15377"/>
        <dbReference type="ChEBI" id="CHEBI:30031"/>
        <dbReference type="ChEBI" id="CHEBI:57609"/>
        <dbReference type="ChEBI" id="CHEBI:58087"/>
        <dbReference type="EC" id="3.5.1.18"/>
    </reaction>
</comment>
<dbReference type="GO" id="GO:0009089">
    <property type="term" value="P:lysine biosynthetic process via diaminopimelate"/>
    <property type="evidence" value="ECO:0007669"/>
    <property type="project" value="UniProtKB-UniRule"/>
</dbReference>
<keyword evidence="11 15" id="KW-0457">Lysine biosynthesis</keyword>
<comment type="subunit">
    <text evidence="3 15">Homodimer.</text>
</comment>
<dbReference type="GO" id="GO:0050897">
    <property type="term" value="F:cobalt ion binding"/>
    <property type="evidence" value="ECO:0007669"/>
    <property type="project" value="UniProtKB-UniRule"/>
</dbReference>
<comment type="function">
    <text evidence="15">Catalyzes the hydrolysis of N-succinyl-L,L-diaminopimelic acid (SDAP), forming succinate and LL-2,6-diaminopimelate (DAP), an intermediate involved in the bacterial biosynthesis of lysine and meso-diaminopimelic acid, an essential component of bacterial cell walls.</text>
</comment>
<dbReference type="GO" id="GO:0006526">
    <property type="term" value="P:L-arginine biosynthetic process"/>
    <property type="evidence" value="ECO:0007669"/>
    <property type="project" value="TreeGrafter"/>
</dbReference>
<feature type="binding site" evidence="15">
    <location>
        <position position="135"/>
    </location>
    <ligand>
        <name>Zn(2+)</name>
        <dbReference type="ChEBI" id="CHEBI:29105"/>
        <label>2</label>
    </ligand>
</feature>
<feature type="binding site" evidence="15">
    <location>
        <position position="100"/>
    </location>
    <ligand>
        <name>Zn(2+)</name>
        <dbReference type="ChEBI" id="CHEBI:29105"/>
        <label>2</label>
    </ligand>
</feature>
<feature type="binding site" evidence="15">
    <location>
        <position position="163"/>
    </location>
    <ligand>
        <name>Zn(2+)</name>
        <dbReference type="ChEBI" id="CHEBI:29105"/>
        <label>1</label>
    </ligand>
</feature>
<evidence type="ECO:0000256" key="4">
    <source>
        <dbReference type="ARBA" id="ARBA00011921"/>
    </source>
</evidence>
<keyword evidence="18" id="KW-1185">Reference proteome</keyword>
<dbReference type="Gene3D" id="3.40.630.10">
    <property type="entry name" value="Zn peptidases"/>
    <property type="match status" value="2"/>
</dbReference>
<evidence type="ECO:0000256" key="8">
    <source>
        <dbReference type="ARBA" id="ARBA00022801"/>
    </source>
</evidence>
<dbReference type="EMBL" id="CP053073">
    <property type="protein sequence ID" value="QJR14123.1"/>
    <property type="molecule type" value="Genomic_DNA"/>
</dbReference>
<evidence type="ECO:0000313" key="18">
    <source>
        <dbReference type="Proteomes" id="UP000503096"/>
    </source>
</evidence>